<evidence type="ECO:0000313" key="1">
    <source>
        <dbReference type="EMBL" id="RVW08229.1"/>
    </source>
</evidence>
<organism evidence="1 2">
    <name type="scientific">Prescottella agglutinans</name>
    <dbReference type="NCBI Taxonomy" id="1644129"/>
    <lineage>
        <taxon>Bacteria</taxon>
        <taxon>Bacillati</taxon>
        <taxon>Actinomycetota</taxon>
        <taxon>Actinomycetes</taxon>
        <taxon>Mycobacteriales</taxon>
        <taxon>Nocardiaceae</taxon>
        <taxon>Prescottella</taxon>
    </lineage>
</organism>
<protein>
    <submittedName>
        <fullName evidence="1">Uncharacterized protein</fullName>
    </submittedName>
</protein>
<comment type="caution">
    <text evidence="1">The sequence shown here is derived from an EMBL/GenBank/DDBJ whole genome shotgun (WGS) entry which is preliminary data.</text>
</comment>
<keyword evidence="2" id="KW-1185">Reference proteome</keyword>
<proteinExistence type="predicted"/>
<reference evidence="1 2" key="1">
    <citation type="submission" date="2018-11" db="EMBL/GenBank/DDBJ databases">
        <title>Rhodococcus spongicola sp. nov. and Rhodococcus xishaensis sp. nov. from marine sponges.</title>
        <authorList>
            <person name="Li L."/>
            <person name="Lin H.W."/>
        </authorList>
    </citation>
    <scope>NUCLEOTIDE SEQUENCE [LARGE SCALE GENOMIC DNA]</scope>
    <source>
        <strain evidence="1 2">CCTCC AB2014297</strain>
    </source>
</reference>
<name>A0A438BB86_9NOCA</name>
<evidence type="ECO:0000313" key="2">
    <source>
        <dbReference type="Proteomes" id="UP000286208"/>
    </source>
</evidence>
<dbReference type="RefSeq" id="WP_127917391.1">
    <property type="nucleotide sequence ID" value="NZ_RKLP01000009.1"/>
</dbReference>
<dbReference type="OrthoDB" id="4603006at2"/>
<dbReference type="Proteomes" id="UP000286208">
    <property type="component" value="Unassembled WGS sequence"/>
</dbReference>
<sequence length="319" mass="34417">MSVRYPWPTFAGEWLCEITEVESDLPGTLPSVDTETFRMSLADVGDWSTLSFTLTARTDEKRPTGLDAELSGYALLSCSSTSVRIPFPLAPSGARPNELRGTVDISRDDLAGTATLVAEVASDHGGTPRVVGRSIPWTIVVEPGAAPVKPGQPPISQSWIDFGASDSPLVARQSPDAPAVLDLSGTRPMLLLNSAIPGFQDLLSSETAKLERRRTRELLGSQIARYTLATMFRAAAVEIASEDDEPSPPSDPLFRQVCEAVADTIPHFASVDELYQRLHDSHGKRAESAELWTHIDVAIDVLAGVPNTLAMVTEEIRRG</sequence>
<dbReference type="AlphaFoldDB" id="A0A438BB86"/>
<gene>
    <name evidence="1" type="ORF">EGT67_17645</name>
</gene>
<dbReference type="EMBL" id="RKLP01000009">
    <property type="protein sequence ID" value="RVW08229.1"/>
    <property type="molecule type" value="Genomic_DNA"/>
</dbReference>
<accession>A0A438BB86</accession>